<dbReference type="Gene3D" id="1.20.120.350">
    <property type="entry name" value="Voltage-gated potassium channels. Chain C"/>
    <property type="match status" value="3"/>
</dbReference>
<feature type="transmembrane region" description="Helical" evidence="18">
    <location>
        <begin position="1888"/>
        <end position="1913"/>
    </location>
</feature>
<organism evidence="20 21">
    <name type="scientific">Candida maltosa (strain Xu316)</name>
    <name type="common">Yeast</name>
    <dbReference type="NCBI Taxonomy" id="1245528"/>
    <lineage>
        <taxon>Eukaryota</taxon>
        <taxon>Fungi</taxon>
        <taxon>Dikarya</taxon>
        <taxon>Ascomycota</taxon>
        <taxon>Saccharomycotina</taxon>
        <taxon>Pichiomycetes</taxon>
        <taxon>Debaryomycetaceae</taxon>
        <taxon>Candida/Lodderomyces clade</taxon>
        <taxon>Candida</taxon>
    </lineage>
</organism>
<feature type="transmembrane region" description="Helical" evidence="18">
    <location>
        <begin position="1097"/>
        <end position="1119"/>
    </location>
</feature>
<feature type="transmembrane region" description="Helical" evidence="18">
    <location>
        <begin position="1131"/>
        <end position="1156"/>
    </location>
</feature>
<keyword evidence="14" id="KW-0407">Ion channel</keyword>
<evidence type="ECO:0000256" key="7">
    <source>
        <dbReference type="ARBA" id="ARBA00022692"/>
    </source>
</evidence>
<evidence type="ECO:0000256" key="4">
    <source>
        <dbReference type="ARBA" id="ARBA00022553"/>
    </source>
</evidence>
<evidence type="ECO:0000256" key="9">
    <source>
        <dbReference type="ARBA" id="ARBA00022882"/>
    </source>
</evidence>
<evidence type="ECO:0000256" key="15">
    <source>
        <dbReference type="ARBA" id="ARBA00061395"/>
    </source>
</evidence>
<dbReference type="PANTHER" id="PTHR45628:SF7">
    <property type="entry name" value="VOLTAGE-DEPENDENT CALCIUM CHANNEL TYPE A SUBUNIT ALPHA-1"/>
    <property type="match status" value="1"/>
</dbReference>
<keyword evidence="6" id="KW-0107">Calcium channel</keyword>
<dbReference type="Pfam" id="PF00520">
    <property type="entry name" value="Ion_trans"/>
    <property type="match status" value="4"/>
</dbReference>
<name>M3JWJ2_CANMX</name>
<dbReference type="GO" id="GO:0005891">
    <property type="term" value="C:voltage-gated calcium channel complex"/>
    <property type="evidence" value="ECO:0007669"/>
    <property type="project" value="TreeGrafter"/>
</dbReference>
<dbReference type="STRING" id="1245528.M3JWJ2"/>
<dbReference type="Gene3D" id="1.10.238.10">
    <property type="entry name" value="EF-hand"/>
    <property type="match status" value="1"/>
</dbReference>
<feature type="transmembrane region" description="Helical" evidence="18">
    <location>
        <begin position="438"/>
        <end position="454"/>
    </location>
</feature>
<dbReference type="Proteomes" id="UP000011777">
    <property type="component" value="Unassembled WGS sequence"/>
</dbReference>
<reference evidence="20 21" key="1">
    <citation type="submission" date="2013-02" db="EMBL/GenBank/DDBJ databases">
        <title>Genome sequence of Candida maltosa Xu316, a potential industrial strain for xylitol and ethanol production.</title>
        <authorList>
            <person name="Yu J."/>
            <person name="Wang Q."/>
            <person name="Geng X."/>
            <person name="Bao W."/>
            <person name="He P."/>
            <person name="Cai J."/>
        </authorList>
    </citation>
    <scope>NUCLEOTIDE SEQUENCE [LARGE SCALE GENOMIC DNA]</scope>
    <source>
        <strain evidence="21">Xu316</strain>
    </source>
</reference>
<dbReference type="FunFam" id="1.10.287.70:FF:000118">
    <property type="entry name" value="Calcium channel subunit Cch1"/>
    <property type="match status" value="1"/>
</dbReference>
<protein>
    <recommendedName>
        <fullName evidence="16">Calcium-channel protein CCH1</fullName>
    </recommendedName>
</protein>
<keyword evidence="7 18" id="KW-0812">Transmembrane</keyword>
<gene>
    <name evidence="20" type="ORF">G210_2953</name>
</gene>
<dbReference type="OMA" id="ACFWLFF"/>
<feature type="transmembrane region" description="Helical" evidence="18">
    <location>
        <begin position="1709"/>
        <end position="1727"/>
    </location>
</feature>
<dbReference type="PANTHER" id="PTHR45628">
    <property type="entry name" value="VOLTAGE-DEPENDENT CALCIUM CHANNEL TYPE A SUBUNIT ALPHA-1"/>
    <property type="match status" value="1"/>
</dbReference>
<dbReference type="OrthoDB" id="416585at2759"/>
<feature type="transmembrane region" description="Helical" evidence="18">
    <location>
        <begin position="925"/>
        <end position="944"/>
    </location>
</feature>
<feature type="region of interest" description="Disordered" evidence="17">
    <location>
        <begin position="2145"/>
        <end position="2164"/>
    </location>
</feature>
<evidence type="ECO:0000313" key="21">
    <source>
        <dbReference type="Proteomes" id="UP000011777"/>
    </source>
</evidence>
<feature type="transmembrane region" description="Helical" evidence="18">
    <location>
        <begin position="1676"/>
        <end position="1697"/>
    </location>
</feature>
<dbReference type="FunFam" id="1.10.287.70:FF:000093">
    <property type="entry name" value="Calcium channel subunit Cch1"/>
    <property type="match status" value="1"/>
</dbReference>
<dbReference type="InterPro" id="IPR050599">
    <property type="entry name" value="VDCC_alpha-1_subunit"/>
</dbReference>
<feature type="transmembrane region" description="Helical" evidence="18">
    <location>
        <begin position="995"/>
        <end position="1013"/>
    </location>
</feature>
<keyword evidence="8" id="KW-0106">Calcium</keyword>
<evidence type="ECO:0000256" key="17">
    <source>
        <dbReference type="SAM" id="MobiDB-lite"/>
    </source>
</evidence>
<feature type="transmembrane region" description="Helical" evidence="18">
    <location>
        <begin position="1355"/>
        <end position="1373"/>
    </location>
</feature>
<feature type="compositionally biased region" description="Basic and acidic residues" evidence="17">
    <location>
        <begin position="78"/>
        <end position="88"/>
    </location>
</feature>
<feature type="compositionally biased region" description="Low complexity" evidence="17">
    <location>
        <begin position="108"/>
        <end position="137"/>
    </location>
</feature>
<dbReference type="InterPro" id="IPR002048">
    <property type="entry name" value="EF_hand_dom"/>
</dbReference>
<feature type="transmembrane region" description="Helical" evidence="18">
    <location>
        <begin position="1597"/>
        <end position="1619"/>
    </location>
</feature>
<feature type="transmembrane region" description="Helical" evidence="18">
    <location>
        <begin position="1482"/>
        <end position="1503"/>
    </location>
</feature>
<keyword evidence="21" id="KW-1185">Reference proteome</keyword>
<feature type="domain" description="EF-hand" evidence="19">
    <location>
        <begin position="1932"/>
        <end position="1967"/>
    </location>
</feature>
<keyword evidence="2" id="KW-0813">Transport</keyword>
<evidence type="ECO:0000313" key="20">
    <source>
        <dbReference type="EMBL" id="EMG46784.1"/>
    </source>
</evidence>
<dbReference type="Gene3D" id="1.10.287.70">
    <property type="match status" value="4"/>
</dbReference>
<evidence type="ECO:0000256" key="16">
    <source>
        <dbReference type="ARBA" id="ARBA00067459"/>
    </source>
</evidence>
<evidence type="ECO:0000256" key="11">
    <source>
        <dbReference type="ARBA" id="ARBA00023065"/>
    </source>
</evidence>
<dbReference type="GO" id="GO:0005509">
    <property type="term" value="F:calcium ion binding"/>
    <property type="evidence" value="ECO:0007669"/>
    <property type="project" value="InterPro"/>
</dbReference>
<feature type="region of interest" description="Disordered" evidence="17">
    <location>
        <begin position="43"/>
        <end position="142"/>
    </location>
</feature>
<evidence type="ECO:0000256" key="2">
    <source>
        <dbReference type="ARBA" id="ARBA00022448"/>
    </source>
</evidence>
<dbReference type="GO" id="GO:0008331">
    <property type="term" value="F:high voltage-gated calcium channel activity"/>
    <property type="evidence" value="ECO:0007669"/>
    <property type="project" value="TreeGrafter"/>
</dbReference>
<keyword evidence="13" id="KW-0325">Glycoprotein</keyword>
<feature type="transmembrane region" description="Helical" evidence="18">
    <location>
        <begin position="1426"/>
        <end position="1443"/>
    </location>
</feature>
<feature type="compositionally biased region" description="Polar residues" evidence="17">
    <location>
        <begin position="46"/>
        <end position="62"/>
    </location>
</feature>
<keyword evidence="10 18" id="KW-1133">Transmembrane helix</keyword>
<evidence type="ECO:0000256" key="12">
    <source>
        <dbReference type="ARBA" id="ARBA00023136"/>
    </source>
</evidence>
<evidence type="ECO:0000256" key="5">
    <source>
        <dbReference type="ARBA" id="ARBA00022568"/>
    </source>
</evidence>
<comment type="subcellular location">
    <subcellularLocation>
        <location evidence="1">Cell membrane</location>
        <topology evidence="1">Multi-pass membrane protein</topology>
    </subcellularLocation>
</comment>
<comment type="similarity">
    <text evidence="15">Belongs to the calcium channel alpha-1 subunit (TC 1.A.1.11) family.</text>
</comment>
<evidence type="ECO:0000256" key="1">
    <source>
        <dbReference type="ARBA" id="ARBA00004651"/>
    </source>
</evidence>
<dbReference type="SUPFAM" id="SSF81324">
    <property type="entry name" value="Voltage-gated potassium channels"/>
    <property type="match status" value="4"/>
</dbReference>
<dbReference type="PROSITE" id="PS50222">
    <property type="entry name" value="EF_HAND_2"/>
    <property type="match status" value="1"/>
</dbReference>
<dbReference type="GO" id="GO:0098703">
    <property type="term" value="P:calcium ion import across plasma membrane"/>
    <property type="evidence" value="ECO:0007669"/>
    <property type="project" value="TreeGrafter"/>
</dbReference>
<keyword evidence="12 18" id="KW-0472">Membrane</keyword>
<feature type="transmembrane region" description="Helical" evidence="18">
    <location>
        <begin position="1055"/>
        <end position="1077"/>
    </location>
</feature>
<feature type="region of interest" description="Disordered" evidence="17">
    <location>
        <begin position="1"/>
        <end position="31"/>
    </location>
</feature>
<sequence>MNNQNNKQPKRKRPGIIINPPTQSTLDLSPGYNEEVIYDEEFDPNKSYSSTSSQYWQNQSSLHRSHDGNSVEIPELPQIRDRSPERSPPRSNKKLHIQTSKDILNVLHLSGPSSPKSPSHSPHPSSSGLTHSHPSTPNLRNALSDDDFEQLREGINFALGTKENDANWFPVSTPTKPKTPVGDHSIEDTSYFADYTTDIPLEDLPPKRPILHRFKSESSIKSKSSAMSPFDTKLDPKTPVDPNHLEAGSFISSQSKDGTSSPRFANAIARISDRIAGRGTAPNSSNSNVARKNLSTDKLTVNESQASLPLATPISGHFTFTTESNHSPSKSISKSVPDVTITDDLGQTRSNELVEGLGLYTNESTKSQNEMINETITSTPLLEQLKSSVKRDKSKKKEPVYQDFETMYLFGNSLGVFSPQSKIRQLCYKITEHKSTNTALLIILLLQTALLTYRQWNPPKLGGYFYDGYNWADYILIFINIIYTFEIFGKIIAYGFYDDRAMFEELSLPYPENEIKSQYFNQNIIKKLLNYTGLWKRKQHKKTSQNEAVSENFSKDNLSDDTEIREINLNDSSDNLSHGEGHRFDLHHKYKKFHSHHHHDQYVPLNNHLGDPDDLDTTTEAPRQKLESKNTFFKPTQLTFDKLRIKRAFIRSSWQRIDFISMFFFWISLFLSIGRYDAKHHIMIFRSISCLRILRLCNLTTGTTTILTACKTAIPQLIDVSIFIACFWLFFGIIGVQTFKSSLTRHCVWTNPNDPNETFINSDSYCGSSIGLDGSAQAYIMRDGSSSGVIKGFRCPKYSQCVSGENPYNGTLSFDNIFQSLEIVFVIMSANTFTDIMYYTMDTDNMAACLFFIGCIFVMTVWLLNVFIAIIVASFNITRMEVAEERKKKKQGRHIFKVFGYADEDLTMHEERIAFLKKQNSFLKWYYNLEFIFVLLIFIDLMAQCFRRYDMSSERRHKLYRFEAAFTGIFMAEIVFRFGIYFPNWRLFFTSKRNCFDLFLAVVTTVIIIGPVKEHLGQAYYWLTVFQVMRAYRIVLSTSITRNLWLKIMGNFKAIIDLTLFFFILLFLVGIIIARFFEGTISVDEYDDVEYPMSTLPGVLVALYVITSTENWTTALYAVQEYATTTSSRSFGSVLLIAWFILSNMIILNIFIAVIAKTLEVSEEEKRKQQLLQFIDTMTNKLQHIEHDSGLLAKIKKKIFRKKQVKDELEQAVVNLLLSGTAVNDFLEPDARRELDEEDDTVKLLPASGWKRWLSVNYWRTRSSFRNPFYDNKTKKTVVSLENFNPANFARTIIKERKNVVTRQNEFLESNPRYNYVFYVIGPHHRLRRFCQKMVKPSYGERIDGVEPYKPVADGMVIIMFIATITLVILACYMTPIYRMKDRGFNWTFWSDYFFVIIFSLEFLIKVIADGFIFTPNAYTRSSWNLIDLVVLISLWIEAIAYLKNDGNLSRIVRGLKALRALRLLTISETAKSNFHNTMIAGFWKIINAGVISLCLLLPFSIWGLNIFNGRLGYCIDGESDLGSCFNEYQNQVFDWNIVSPNVYTNPQLHFDRFATSFATLFEIVSLEGWTDLLANVMKSTGVGTVPQTNATPFNGFFVILFNFVSIVFILTLFVSVIISNYSRTTGRAYMTTDQISWYQVKKILVQVRPSRRKDVENLSFFRRFCYRMTVEKNKVWTTALNIVLFFHTIALLMEYFPSDDEVNEFRTSIYMIASSMFFVNSLMLLIGQGLRTFFHYKWNMFNLLVSWGAFTTTLVSYFVNPYSAFININKLFLVSILFFVIPRSNRLSQLLRFASASLPSLISLIFTWIVVFLVFAIAMNQIFGLTRLGPNTTGNINLRSVPKALILLFRCSFGEGWNYIMEDFTLSTPFCVSEDDLSHNDCGSKQYAYILFIAWNIISMYIFLNMFISLILDSFDYIGHRSHYSQLIQREEVRKFKRTWQKFDPEGTGYIKPIELPKLLHSLQGALSFHFYTGALSIPELCKKWIIRNNPNDPYDVTINYDAIEYTMDKMDIPKIRERRKAYEMFIEEALLTMELNDDPGISFTRILLQLPLYTSFDMGNCFNLIDYLERRLLIQKVVKRLQTKKVYETIATYASRWKYKKDRHLGIKDTNIAFDTQLKRNSYLTNDALLINQGPPTIFVTDENESRHKEDHKKEDENEEDEEYYHQIAPTSRGSVIYSDHSGSSGVYYPSSPVVKLSKPYTAKPEHPKLFIEIPSKPSSSLGGGSIAEEDVKVSPFLDSQQVSEHESSQNVSLVDLGSIEEILEQSSWKDAFGDMRSQENKKN</sequence>
<comment type="caution">
    <text evidence="20">The sequence shown here is derived from an EMBL/GenBank/DDBJ whole genome shotgun (WGS) entry which is preliminary data.</text>
</comment>
<evidence type="ECO:0000256" key="14">
    <source>
        <dbReference type="ARBA" id="ARBA00023303"/>
    </source>
</evidence>
<feature type="transmembrane region" description="Helical" evidence="18">
    <location>
        <begin position="1393"/>
        <end position="1414"/>
    </location>
</feature>
<dbReference type="eggNOG" id="KOG2301">
    <property type="taxonomic scope" value="Eukaryota"/>
</dbReference>
<feature type="transmembrane region" description="Helical" evidence="18">
    <location>
        <begin position="964"/>
        <end position="983"/>
    </location>
</feature>
<keyword evidence="5" id="KW-0109">Calcium transport</keyword>
<feature type="compositionally biased region" description="Basic and acidic residues" evidence="17">
    <location>
        <begin position="2146"/>
        <end position="2158"/>
    </location>
</feature>
<feature type="transmembrane region" description="Helical" evidence="18">
    <location>
        <begin position="474"/>
        <end position="497"/>
    </location>
</feature>
<dbReference type="InterPro" id="IPR005821">
    <property type="entry name" value="Ion_trans_dom"/>
</dbReference>
<evidence type="ECO:0000256" key="10">
    <source>
        <dbReference type="ARBA" id="ARBA00022989"/>
    </source>
</evidence>
<dbReference type="InterPro" id="IPR027359">
    <property type="entry name" value="Volt_channel_dom_sf"/>
</dbReference>
<proteinExistence type="inferred from homology"/>
<feature type="transmembrane region" description="Helical" evidence="18">
    <location>
        <begin position="717"/>
        <end position="736"/>
    </location>
</feature>
<feature type="region of interest" description="Disordered" evidence="17">
    <location>
        <begin position="222"/>
        <end position="241"/>
    </location>
</feature>
<keyword evidence="11" id="KW-0406">Ion transport</keyword>
<evidence type="ECO:0000256" key="8">
    <source>
        <dbReference type="ARBA" id="ARBA00022837"/>
    </source>
</evidence>
<keyword evidence="3" id="KW-1003">Cell membrane</keyword>
<evidence type="ECO:0000259" key="19">
    <source>
        <dbReference type="PROSITE" id="PS50222"/>
    </source>
</evidence>
<feature type="transmembrane region" description="Helical" evidence="18">
    <location>
        <begin position="845"/>
        <end position="878"/>
    </location>
</feature>
<dbReference type="FunFam" id="1.20.120.350:FF:000079">
    <property type="entry name" value="Calcium channel subunit Cch1"/>
    <property type="match status" value="1"/>
</dbReference>
<feature type="transmembrane region" description="Helical" evidence="18">
    <location>
        <begin position="1739"/>
        <end position="1759"/>
    </location>
</feature>
<feature type="transmembrane region" description="Helical" evidence="18">
    <location>
        <begin position="1802"/>
        <end position="1824"/>
    </location>
</feature>
<evidence type="ECO:0000256" key="3">
    <source>
        <dbReference type="ARBA" id="ARBA00022475"/>
    </source>
</evidence>
<evidence type="ECO:0000256" key="13">
    <source>
        <dbReference type="ARBA" id="ARBA00023180"/>
    </source>
</evidence>
<keyword evidence="9" id="KW-0851">Voltage-gated channel</keyword>
<evidence type="ECO:0000256" key="6">
    <source>
        <dbReference type="ARBA" id="ARBA00022673"/>
    </source>
</evidence>
<dbReference type="EMBL" id="AOGT01001877">
    <property type="protein sequence ID" value="EMG46784.1"/>
    <property type="molecule type" value="Genomic_DNA"/>
</dbReference>
<evidence type="ECO:0000256" key="18">
    <source>
        <dbReference type="SAM" id="Phobius"/>
    </source>
</evidence>
<keyword evidence="4" id="KW-0597">Phosphoprotein</keyword>
<dbReference type="HOGENOM" id="CLU_000443_2_0_1"/>
<accession>M3JWJ2</accession>
<feature type="transmembrane region" description="Helical" evidence="18">
    <location>
        <begin position="657"/>
        <end position="676"/>
    </location>
</feature>